<keyword evidence="4" id="KW-0732">Signal</keyword>
<dbReference type="PANTHER" id="PTHR11567">
    <property type="entry name" value="ACID PHOSPHATASE-RELATED"/>
    <property type="match status" value="1"/>
</dbReference>
<evidence type="ECO:0000256" key="2">
    <source>
        <dbReference type="ARBA" id="ARBA00005375"/>
    </source>
</evidence>
<proteinExistence type="inferred from homology"/>
<accession>A0AAN5I3V6</accession>
<dbReference type="PANTHER" id="PTHR11567:SF211">
    <property type="entry name" value="PROSTATIC ACID PHOSPHATASE"/>
    <property type="match status" value="1"/>
</dbReference>
<evidence type="ECO:0000256" key="3">
    <source>
        <dbReference type="ARBA" id="ARBA00012646"/>
    </source>
</evidence>
<evidence type="ECO:0000256" key="1">
    <source>
        <dbReference type="ARBA" id="ARBA00000032"/>
    </source>
</evidence>
<keyword evidence="9" id="KW-1185">Reference proteome</keyword>
<evidence type="ECO:0000256" key="7">
    <source>
        <dbReference type="ARBA" id="ARBA00023180"/>
    </source>
</evidence>
<sequence>QFYFQSVDINRCLMTAQSVAQGMFSPSGRVVPMPVPVHTRPLKSDWMLAFPWDKCDSLEREFSKYCVFPDVRSLNTFRKYQGALFDCMGAKGTFFNDTSSFSMIETLVTHELANAPLPGWYNPMLKAEAKAMMAKTQRFQLGLGEYHNPAILRLTIGQAFDTLFKEILHKWNCQSMREDPNCRAILPLKFKAISTQDFVMNSLLESLGVRREALGKALAPQYNSLLLFELWNVKGQPMIKVLYKRGTHTNKLVNLSGNTRNCKGVIACPLEQFAGCCDEYRTSSPMEECVHRRPFPTPEPLLVAEPPLQIDAVHPQLLQGLQPLQQPQLQLMEQQRQQELQQQQQQH</sequence>
<evidence type="ECO:0000313" key="8">
    <source>
        <dbReference type="EMBL" id="GMR49936.1"/>
    </source>
</evidence>
<reference evidence="9" key="1">
    <citation type="submission" date="2022-10" db="EMBL/GenBank/DDBJ databases">
        <title>Genome assembly of Pristionchus species.</title>
        <authorList>
            <person name="Yoshida K."/>
            <person name="Sommer R.J."/>
        </authorList>
    </citation>
    <scope>NUCLEOTIDE SEQUENCE [LARGE SCALE GENOMIC DNA]</scope>
    <source>
        <strain evidence="9">RS5460</strain>
    </source>
</reference>
<dbReference type="Pfam" id="PF00328">
    <property type="entry name" value="His_Phos_2"/>
    <property type="match status" value="1"/>
</dbReference>
<comment type="catalytic activity">
    <reaction evidence="1">
        <text>a phosphate monoester + H2O = an alcohol + phosphate</text>
        <dbReference type="Rhea" id="RHEA:15017"/>
        <dbReference type="ChEBI" id="CHEBI:15377"/>
        <dbReference type="ChEBI" id="CHEBI:30879"/>
        <dbReference type="ChEBI" id="CHEBI:43474"/>
        <dbReference type="ChEBI" id="CHEBI:67140"/>
        <dbReference type="EC" id="3.1.3.2"/>
    </reaction>
</comment>
<evidence type="ECO:0000256" key="4">
    <source>
        <dbReference type="ARBA" id="ARBA00022729"/>
    </source>
</evidence>
<evidence type="ECO:0000256" key="6">
    <source>
        <dbReference type="ARBA" id="ARBA00023157"/>
    </source>
</evidence>
<protein>
    <recommendedName>
        <fullName evidence="3">acid phosphatase</fullName>
        <ecNumber evidence="3">3.1.3.2</ecNumber>
    </recommendedName>
</protein>
<dbReference type="EMBL" id="BTRK01000004">
    <property type="protein sequence ID" value="GMR49936.1"/>
    <property type="molecule type" value="Genomic_DNA"/>
</dbReference>
<dbReference type="SUPFAM" id="SSF53254">
    <property type="entry name" value="Phosphoglycerate mutase-like"/>
    <property type="match status" value="1"/>
</dbReference>
<dbReference type="Proteomes" id="UP001328107">
    <property type="component" value="Unassembled WGS sequence"/>
</dbReference>
<keyword evidence="7" id="KW-0325">Glycoprotein</keyword>
<evidence type="ECO:0000256" key="5">
    <source>
        <dbReference type="ARBA" id="ARBA00022801"/>
    </source>
</evidence>
<feature type="non-terminal residue" evidence="8">
    <location>
        <position position="347"/>
    </location>
</feature>
<feature type="non-terminal residue" evidence="8">
    <location>
        <position position="1"/>
    </location>
</feature>
<comment type="caution">
    <text evidence="8">The sequence shown here is derived from an EMBL/GenBank/DDBJ whole genome shotgun (WGS) entry which is preliminary data.</text>
</comment>
<dbReference type="AlphaFoldDB" id="A0AAN5I3V6"/>
<name>A0AAN5I3V6_9BILA</name>
<evidence type="ECO:0000313" key="9">
    <source>
        <dbReference type="Proteomes" id="UP001328107"/>
    </source>
</evidence>
<comment type="similarity">
    <text evidence="2">Belongs to the histidine acid phosphatase family.</text>
</comment>
<dbReference type="InterPro" id="IPR029033">
    <property type="entry name" value="His_PPase_superfam"/>
</dbReference>
<dbReference type="InterPro" id="IPR050645">
    <property type="entry name" value="Histidine_acid_phosphatase"/>
</dbReference>
<gene>
    <name evidence="8" type="ORF">PMAYCL1PPCAC_20131</name>
</gene>
<dbReference type="Gene3D" id="3.40.50.1240">
    <property type="entry name" value="Phosphoglycerate mutase-like"/>
    <property type="match status" value="1"/>
</dbReference>
<keyword evidence="6" id="KW-1015">Disulfide bond</keyword>
<organism evidence="8 9">
    <name type="scientific">Pristionchus mayeri</name>
    <dbReference type="NCBI Taxonomy" id="1317129"/>
    <lineage>
        <taxon>Eukaryota</taxon>
        <taxon>Metazoa</taxon>
        <taxon>Ecdysozoa</taxon>
        <taxon>Nematoda</taxon>
        <taxon>Chromadorea</taxon>
        <taxon>Rhabditida</taxon>
        <taxon>Rhabditina</taxon>
        <taxon>Diplogasteromorpha</taxon>
        <taxon>Diplogasteroidea</taxon>
        <taxon>Neodiplogasteridae</taxon>
        <taxon>Pristionchus</taxon>
    </lineage>
</organism>
<dbReference type="EC" id="3.1.3.2" evidence="3"/>
<dbReference type="InterPro" id="IPR000560">
    <property type="entry name" value="His_Pase_clade-2"/>
</dbReference>
<keyword evidence="5" id="KW-0378">Hydrolase</keyword>
<dbReference type="GO" id="GO:0003993">
    <property type="term" value="F:acid phosphatase activity"/>
    <property type="evidence" value="ECO:0007669"/>
    <property type="project" value="UniProtKB-EC"/>
</dbReference>